<proteinExistence type="inferred from homology"/>
<evidence type="ECO:0000256" key="6">
    <source>
        <dbReference type="ARBA" id="ARBA00023242"/>
    </source>
</evidence>
<dbReference type="GO" id="GO:0006357">
    <property type="term" value="P:regulation of transcription by RNA polymerase II"/>
    <property type="evidence" value="ECO:0007669"/>
    <property type="project" value="InterPro"/>
</dbReference>
<dbReference type="InterPro" id="IPR011425">
    <property type="entry name" value="Med9"/>
</dbReference>
<keyword evidence="3 7" id="KW-0805">Transcription regulation</keyword>
<organism evidence="8 9">
    <name type="scientific">Babjeviella inositovora NRRL Y-12698</name>
    <dbReference type="NCBI Taxonomy" id="984486"/>
    <lineage>
        <taxon>Eukaryota</taxon>
        <taxon>Fungi</taxon>
        <taxon>Dikarya</taxon>
        <taxon>Ascomycota</taxon>
        <taxon>Saccharomycotina</taxon>
        <taxon>Pichiomycetes</taxon>
        <taxon>Serinales incertae sedis</taxon>
        <taxon>Babjeviella</taxon>
    </lineage>
</organism>
<reference evidence="9" key="1">
    <citation type="submission" date="2016-05" db="EMBL/GenBank/DDBJ databases">
        <title>Comparative genomics of biotechnologically important yeasts.</title>
        <authorList>
            <consortium name="DOE Joint Genome Institute"/>
            <person name="Riley R."/>
            <person name="Haridas S."/>
            <person name="Wolfe K.H."/>
            <person name="Lopes M.R."/>
            <person name="Hittinger C.T."/>
            <person name="Goker M."/>
            <person name="Salamov A."/>
            <person name="Wisecaver J."/>
            <person name="Long T.M."/>
            <person name="Aerts A.L."/>
            <person name="Barry K."/>
            <person name="Choi C."/>
            <person name="Clum A."/>
            <person name="Coughlan A.Y."/>
            <person name="Deshpande S."/>
            <person name="Douglass A.P."/>
            <person name="Hanson S.J."/>
            <person name="Klenk H.-P."/>
            <person name="Labutti K."/>
            <person name="Lapidus A."/>
            <person name="Lindquist E."/>
            <person name="Lipzen A."/>
            <person name="Meier-Kolthoff J.P."/>
            <person name="Ohm R.A."/>
            <person name="Otillar R.P."/>
            <person name="Pangilinan J."/>
            <person name="Peng Y."/>
            <person name="Rokas A."/>
            <person name="Rosa C.A."/>
            <person name="Scheuner C."/>
            <person name="Sibirny A.A."/>
            <person name="Slot J.C."/>
            <person name="Stielow J.B."/>
            <person name="Sun H."/>
            <person name="Kurtzman C.P."/>
            <person name="Blackwell M."/>
            <person name="Grigoriev I.V."/>
            <person name="Jeffries T.W."/>
        </authorList>
    </citation>
    <scope>NUCLEOTIDE SEQUENCE [LARGE SCALE GENOMIC DNA]</scope>
    <source>
        <strain evidence="9">NRRL Y-12698</strain>
    </source>
</reference>
<protein>
    <recommendedName>
        <fullName evidence="7">Mediator of RNA polymerase II transcription subunit 9</fullName>
    </recommendedName>
    <alternativeName>
        <fullName evidence="7">Mediator complex subunit 9</fullName>
    </alternativeName>
</protein>
<keyword evidence="5 7" id="KW-0804">Transcription</keyword>
<comment type="subunit">
    <text evidence="7">Component of the Mediator complex.</text>
</comment>
<evidence type="ECO:0000256" key="3">
    <source>
        <dbReference type="ARBA" id="ARBA00023015"/>
    </source>
</evidence>
<dbReference type="GO" id="GO:0016592">
    <property type="term" value="C:mediator complex"/>
    <property type="evidence" value="ECO:0007669"/>
    <property type="project" value="InterPro"/>
</dbReference>
<keyword evidence="6 7" id="KW-0539">Nucleus</keyword>
<evidence type="ECO:0000256" key="2">
    <source>
        <dbReference type="ARBA" id="ARBA00008089"/>
    </source>
</evidence>
<name>A0A1E3R0T9_9ASCO</name>
<evidence type="ECO:0000313" key="8">
    <source>
        <dbReference type="EMBL" id="ODQ82997.1"/>
    </source>
</evidence>
<dbReference type="EMBL" id="KV454426">
    <property type="protein sequence ID" value="ODQ82997.1"/>
    <property type="molecule type" value="Genomic_DNA"/>
</dbReference>
<gene>
    <name evidence="7" type="primary">MED9</name>
    <name evidence="8" type="ORF">BABINDRAFT_159476</name>
</gene>
<dbReference type="GO" id="GO:0003712">
    <property type="term" value="F:transcription coregulator activity"/>
    <property type="evidence" value="ECO:0007669"/>
    <property type="project" value="InterPro"/>
</dbReference>
<dbReference type="OrthoDB" id="4092914at2759"/>
<sequence>MDIDTEFKQFPTPELETLVGTIDKEQLQVDALAQITRDTELLPALIELIEDVKSGRISVQEFGNHAGPLRRKISRIKQNLVANIDGLEETNDDRQFQINEFKSGIEKKKYVKARFTPAKFY</sequence>
<accession>A0A1E3R0T9</accession>
<evidence type="ECO:0000256" key="1">
    <source>
        <dbReference type="ARBA" id="ARBA00004123"/>
    </source>
</evidence>
<comment type="function">
    <text evidence="7">Component of the Mediator complex, a coactivator involved in the regulated transcription of nearly all RNA polymerase II-dependent genes. Mediator functions as a bridge to convey information from gene-specific regulatory proteins to the basal RNA polymerase II transcription machinery. Mediator is recruited to promoters by direct interactions with regulatory proteins and serves as a scaffold for the assembly of a functional preinitiation complex with RNA polymerase II and the general transcription factors.</text>
</comment>
<evidence type="ECO:0000313" key="9">
    <source>
        <dbReference type="Proteomes" id="UP000094336"/>
    </source>
</evidence>
<evidence type="ECO:0000256" key="4">
    <source>
        <dbReference type="ARBA" id="ARBA00023159"/>
    </source>
</evidence>
<dbReference type="RefSeq" id="XP_018988325.1">
    <property type="nucleotide sequence ID" value="XM_019127680.1"/>
</dbReference>
<evidence type="ECO:0000256" key="7">
    <source>
        <dbReference type="RuleBase" id="RU364145"/>
    </source>
</evidence>
<evidence type="ECO:0000256" key="5">
    <source>
        <dbReference type="ARBA" id="ARBA00023163"/>
    </source>
</evidence>
<dbReference type="AlphaFoldDB" id="A0A1E3R0T9"/>
<dbReference type="GeneID" id="30145533"/>
<dbReference type="Pfam" id="PF07544">
    <property type="entry name" value="Med9"/>
    <property type="match status" value="1"/>
</dbReference>
<dbReference type="Proteomes" id="UP000094336">
    <property type="component" value="Unassembled WGS sequence"/>
</dbReference>
<comment type="similarity">
    <text evidence="2 7">Belongs to the Mediator complex subunit 9 family.</text>
</comment>
<keyword evidence="4 7" id="KW-0010">Activator</keyword>
<keyword evidence="9" id="KW-1185">Reference proteome</keyword>
<comment type="subcellular location">
    <subcellularLocation>
        <location evidence="1 7">Nucleus</location>
    </subcellularLocation>
</comment>